<accession>A0AAW1W7M8</accession>
<dbReference type="AlphaFoldDB" id="A0AAW1W7M8"/>
<evidence type="ECO:0000313" key="2">
    <source>
        <dbReference type="Proteomes" id="UP001457282"/>
    </source>
</evidence>
<protein>
    <submittedName>
        <fullName evidence="1">Uncharacterized protein</fullName>
    </submittedName>
</protein>
<organism evidence="1 2">
    <name type="scientific">Rubus argutus</name>
    <name type="common">Southern blackberry</name>
    <dbReference type="NCBI Taxonomy" id="59490"/>
    <lineage>
        <taxon>Eukaryota</taxon>
        <taxon>Viridiplantae</taxon>
        <taxon>Streptophyta</taxon>
        <taxon>Embryophyta</taxon>
        <taxon>Tracheophyta</taxon>
        <taxon>Spermatophyta</taxon>
        <taxon>Magnoliopsida</taxon>
        <taxon>eudicotyledons</taxon>
        <taxon>Gunneridae</taxon>
        <taxon>Pentapetalae</taxon>
        <taxon>rosids</taxon>
        <taxon>fabids</taxon>
        <taxon>Rosales</taxon>
        <taxon>Rosaceae</taxon>
        <taxon>Rosoideae</taxon>
        <taxon>Rosoideae incertae sedis</taxon>
        <taxon>Rubus</taxon>
    </lineage>
</organism>
<reference evidence="1 2" key="1">
    <citation type="journal article" date="2023" name="G3 (Bethesda)">
        <title>A chromosome-length genome assembly and annotation of blackberry (Rubus argutus, cv. 'Hillquist').</title>
        <authorList>
            <person name="Bruna T."/>
            <person name="Aryal R."/>
            <person name="Dudchenko O."/>
            <person name="Sargent D.J."/>
            <person name="Mead D."/>
            <person name="Buti M."/>
            <person name="Cavallini A."/>
            <person name="Hytonen T."/>
            <person name="Andres J."/>
            <person name="Pham M."/>
            <person name="Weisz D."/>
            <person name="Mascagni F."/>
            <person name="Usai G."/>
            <person name="Natali L."/>
            <person name="Bassil N."/>
            <person name="Fernandez G.E."/>
            <person name="Lomsadze A."/>
            <person name="Armour M."/>
            <person name="Olukolu B."/>
            <person name="Poorten T."/>
            <person name="Britton C."/>
            <person name="Davik J."/>
            <person name="Ashrafi H."/>
            <person name="Aiden E.L."/>
            <person name="Borodovsky M."/>
            <person name="Worthington M."/>
        </authorList>
    </citation>
    <scope>NUCLEOTIDE SEQUENCE [LARGE SCALE GENOMIC DNA]</scope>
    <source>
        <strain evidence="1">PI 553951</strain>
    </source>
</reference>
<keyword evidence="2" id="KW-1185">Reference proteome</keyword>
<dbReference type="PANTHER" id="PTHR37198:SF1">
    <property type="entry name" value="NUCLEOLIN"/>
    <property type="match status" value="1"/>
</dbReference>
<name>A0AAW1W7M8_RUBAR</name>
<sequence>MPMAETRIGVRVVSTIVEEKHAPGINKGAVLQAGRAEHNINENVVSTNADAREIADESGLYLFDEKNVSGHVGEEGTDFSELPILSRADEYTDSRISSGKDDIHSNGVLKNEDKIWEQIDAMRSIVGYRGTPHTSCIEELKALYIFTGVEPPTSFNDPPDLAQVNDKLHFLMSIIGLQ</sequence>
<proteinExistence type="predicted"/>
<gene>
    <name evidence="1" type="ORF">M0R45_027884</name>
</gene>
<dbReference type="EMBL" id="JBEDUW010000006">
    <property type="protein sequence ID" value="KAK9919275.1"/>
    <property type="molecule type" value="Genomic_DNA"/>
</dbReference>
<dbReference type="PANTHER" id="PTHR37198">
    <property type="entry name" value="NUCLEOLIN"/>
    <property type="match status" value="1"/>
</dbReference>
<dbReference type="Proteomes" id="UP001457282">
    <property type="component" value="Unassembled WGS sequence"/>
</dbReference>
<evidence type="ECO:0000313" key="1">
    <source>
        <dbReference type="EMBL" id="KAK9919275.1"/>
    </source>
</evidence>
<comment type="caution">
    <text evidence="1">The sequence shown here is derived from an EMBL/GenBank/DDBJ whole genome shotgun (WGS) entry which is preliminary data.</text>
</comment>